<dbReference type="InterPro" id="IPR005271">
    <property type="entry name" value="CmoA"/>
</dbReference>
<dbReference type="KEGG" id="pbas:SMSP2_01032"/>
<dbReference type="NCBIfam" id="TIGR00740">
    <property type="entry name" value="carboxy-S-adenosyl-L-methionine synthase CmoA"/>
    <property type="match status" value="1"/>
</dbReference>
<dbReference type="Gene3D" id="3.40.50.150">
    <property type="entry name" value="Vaccinia Virus protein VP39"/>
    <property type="match status" value="1"/>
</dbReference>
<evidence type="ECO:0000256" key="3">
    <source>
        <dbReference type="HAMAP-Rule" id="MF_01589"/>
    </source>
</evidence>
<sequence length="243" mass="27670">MEKIDKVYAQYREKVCGFKFDDAVASVFDDMIRRSVPGYATVIGMAKVFAEHYASENTNCYDLGCSLGATTLAMRQGIKKPGVKIIAVDNSHSMIEQCRKHVNSDVNEAAVDVIQADIADICIENASIVAMNYTLQFFSPDRRKELIQRIYEGLVPGGLLILSEKIKFDDRQQNNFQIDMYHEFKRLNGYSSLEVSQKRKALENVLIPDTLETHYSRLKDAGFSRSWLWFQCFNFASLAAFKD</sequence>
<dbReference type="AlphaFoldDB" id="A0A1Q2MDB0"/>
<keyword evidence="7" id="KW-1185">Reference proteome</keyword>
<dbReference type="STRING" id="1851148.SMSP2_01032"/>
<comment type="similarity">
    <text evidence="3">Belongs to the class I-like SAM-binding methyltransferase superfamily. Cx-SAM synthase family.</text>
</comment>
<feature type="binding site" evidence="3 4">
    <location>
        <position position="39"/>
    </location>
    <ligand>
        <name>S-adenosyl-L-methionine</name>
        <dbReference type="ChEBI" id="CHEBI:59789"/>
    </ligand>
</feature>
<dbReference type="PANTHER" id="PTHR43861">
    <property type="entry name" value="TRANS-ACONITATE 2-METHYLTRANSFERASE-RELATED"/>
    <property type="match status" value="1"/>
</dbReference>
<dbReference type="OrthoDB" id="9779941at2"/>
<feature type="binding site" evidence="3 4">
    <location>
        <position position="132"/>
    </location>
    <ligand>
        <name>S-adenosyl-L-methionine</name>
        <dbReference type="ChEBI" id="CHEBI:59789"/>
    </ligand>
</feature>
<comment type="catalytic activity">
    <reaction evidence="3">
        <text>prephenate + S-adenosyl-L-methionine = carboxy-S-adenosyl-L-methionine + 3-phenylpyruvate + H2O</text>
        <dbReference type="Rhea" id="RHEA:51692"/>
        <dbReference type="ChEBI" id="CHEBI:15377"/>
        <dbReference type="ChEBI" id="CHEBI:18005"/>
        <dbReference type="ChEBI" id="CHEBI:29934"/>
        <dbReference type="ChEBI" id="CHEBI:59789"/>
        <dbReference type="ChEBI" id="CHEBI:134278"/>
    </reaction>
</comment>
<proteinExistence type="inferred from homology"/>
<feature type="binding site" evidence="3 4">
    <location>
        <begin position="64"/>
        <end position="66"/>
    </location>
    <ligand>
        <name>S-adenosyl-L-methionine</name>
        <dbReference type="ChEBI" id="CHEBI:59789"/>
    </ligand>
</feature>
<dbReference type="HAMAP" id="MF_01589">
    <property type="entry name" value="Cx_SAM_synthase"/>
    <property type="match status" value="1"/>
</dbReference>
<dbReference type="InterPro" id="IPR029063">
    <property type="entry name" value="SAM-dependent_MTases_sf"/>
</dbReference>
<dbReference type="InterPro" id="IPR041698">
    <property type="entry name" value="Methyltransf_25"/>
</dbReference>
<feature type="domain" description="Methyltransferase" evidence="5">
    <location>
        <begin position="62"/>
        <end position="158"/>
    </location>
</feature>
<dbReference type="Pfam" id="PF13649">
    <property type="entry name" value="Methyltransf_25"/>
    <property type="match status" value="1"/>
</dbReference>
<dbReference type="GO" id="GO:0002098">
    <property type="term" value="P:tRNA wobble uridine modification"/>
    <property type="evidence" value="ECO:0007669"/>
    <property type="project" value="InterPro"/>
</dbReference>
<dbReference type="GO" id="GO:0032259">
    <property type="term" value="P:methylation"/>
    <property type="evidence" value="ECO:0007669"/>
    <property type="project" value="UniProtKB-KW"/>
</dbReference>
<evidence type="ECO:0000313" key="6">
    <source>
        <dbReference type="EMBL" id="AQQ70675.1"/>
    </source>
</evidence>
<dbReference type="NCBIfam" id="NF011995">
    <property type="entry name" value="PRK15451.1"/>
    <property type="match status" value="1"/>
</dbReference>
<feature type="binding site" evidence="3 4">
    <location>
        <begin position="117"/>
        <end position="118"/>
    </location>
    <ligand>
        <name>S-adenosyl-L-methionine</name>
        <dbReference type="ChEBI" id="CHEBI:59789"/>
    </ligand>
</feature>
<evidence type="ECO:0000256" key="2">
    <source>
        <dbReference type="ARBA" id="ARBA00022691"/>
    </source>
</evidence>
<keyword evidence="6" id="KW-0489">Methyltransferase</keyword>
<dbReference type="PIRSF" id="PIRSF006325">
    <property type="entry name" value="MeTrfase_bac"/>
    <property type="match status" value="1"/>
</dbReference>
<evidence type="ECO:0000259" key="5">
    <source>
        <dbReference type="Pfam" id="PF13649"/>
    </source>
</evidence>
<dbReference type="GO" id="GO:1904047">
    <property type="term" value="F:S-adenosyl-L-methionine binding"/>
    <property type="evidence" value="ECO:0007669"/>
    <property type="project" value="UniProtKB-UniRule"/>
</dbReference>
<dbReference type="EC" id="2.1.3.-" evidence="3"/>
<dbReference type="SUPFAM" id="SSF53335">
    <property type="entry name" value="S-adenosyl-L-methionine-dependent methyltransferases"/>
    <property type="match status" value="1"/>
</dbReference>
<dbReference type="EMBL" id="CP019646">
    <property type="protein sequence ID" value="AQQ70675.1"/>
    <property type="molecule type" value="Genomic_DNA"/>
</dbReference>
<keyword evidence="1 3" id="KW-0808">Transferase</keyword>
<evidence type="ECO:0000256" key="1">
    <source>
        <dbReference type="ARBA" id="ARBA00022679"/>
    </source>
</evidence>
<dbReference type="Proteomes" id="UP000188181">
    <property type="component" value="Chromosome"/>
</dbReference>
<evidence type="ECO:0000256" key="4">
    <source>
        <dbReference type="PIRSR" id="PIRSR006325-1"/>
    </source>
</evidence>
<name>A0A1Q2MDB0_9BACT</name>
<protein>
    <recommendedName>
        <fullName evidence="3">Carboxy-S-adenosyl-L-methionine synthase</fullName>
        <shortName evidence="3">Cx-SAM synthase</shortName>
        <ecNumber evidence="3">2.1.3.-</ecNumber>
    </recommendedName>
</protein>
<dbReference type="PANTHER" id="PTHR43861:SF2">
    <property type="entry name" value="CARBOXY-S-ADENOSYL-L-METHIONINE SYNTHASE"/>
    <property type="match status" value="1"/>
</dbReference>
<organism evidence="6 7">
    <name type="scientific">Limihaloglobus sulfuriphilus</name>
    <dbReference type="NCBI Taxonomy" id="1851148"/>
    <lineage>
        <taxon>Bacteria</taxon>
        <taxon>Pseudomonadati</taxon>
        <taxon>Planctomycetota</taxon>
        <taxon>Phycisphaerae</taxon>
        <taxon>Sedimentisphaerales</taxon>
        <taxon>Sedimentisphaeraceae</taxon>
        <taxon>Limihaloglobus</taxon>
    </lineage>
</organism>
<dbReference type="CDD" id="cd02440">
    <property type="entry name" value="AdoMet_MTases"/>
    <property type="match status" value="1"/>
</dbReference>
<comment type="function">
    <text evidence="3">Catalyzes the conversion of S-adenosyl-L-methionine (SAM) to carboxy-S-adenosyl-L-methionine (Cx-SAM).</text>
</comment>
<feature type="binding site" evidence="3 4">
    <location>
        <begin position="89"/>
        <end position="90"/>
    </location>
    <ligand>
        <name>S-adenosyl-L-methionine</name>
        <dbReference type="ChEBI" id="CHEBI:59789"/>
    </ligand>
</feature>
<accession>A0A1Q2MDB0</accession>
<dbReference type="GO" id="GO:0016743">
    <property type="term" value="F:carboxyl- or carbamoyltransferase activity"/>
    <property type="evidence" value="ECO:0007669"/>
    <property type="project" value="UniProtKB-UniRule"/>
</dbReference>
<gene>
    <name evidence="3 6" type="primary">cmoA</name>
    <name evidence="6" type="ORF">SMSP2_01032</name>
</gene>
<feature type="binding site" evidence="3">
    <location>
        <position position="199"/>
    </location>
    <ligand>
        <name>S-adenosyl-L-methionine</name>
        <dbReference type="ChEBI" id="CHEBI:59789"/>
    </ligand>
</feature>
<dbReference type="GO" id="GO:0008168">
    <property type="term" value="F:methyltransferase activity"/>
    <property type="evidence" value="ECO:0007669"/>
    <property type="project" value="UniProtKB-KW"/>
</dbReference>
<evidence type="ECO:0000313" key="7">
    <source>
        <dbReference type="Proteomes" id="UP000188181"/>
    </source>
</evidence>
<reference evidence="7" key="1">
    <citation type="submission" date="2017-02" db="EMBL/GenBank/DDBJ databases">
        <title>Comparative genomics and description of representatives of a novel lineage of planctomycetes thriving in anoxic sediments.</title>
        <authorList>
            <person name="Spring S."/>
            <person name="Bunk B."/>
            <person name="Sproer C."/>
        </authorList>
    </citation>
    <scope>NUCLEOTIDE SEQUENCE [LARGE SCALE GENOMIC DNA]</scope>
    <source>
        <strain evidence="7">SM-Chi-D1</strain>
    </source>
</reference>
<keyword evidence="2 3" id="KW-0949">S-adenosyl-L-methionine</keyword>